<feature type="repeat" description="NHL" evidence="7">
    <location>
        <begin position="811"/>
        <end position="850"/>
    </location>
</feature>
<dbReference type="InterPro" id="IPR001258">
    <property type="entry name" value="NHL_repeat"/>
</dbReference>
<feature type="repeat" description="NHL" evidence="7">
    <location>
        <begin position="770"/>
        <end position="802"/>
    </location>
</feature>
<accession>A0A915PYU1</accession>
<keyword evidence="1" id="KW-0217">Developmental protein</keyword>
<feature type="coiled-coil region" evidence="8">
    <location>
        <begin position="362"/>
        <end position="418"/>
    </location>
</feature>
<keyword evidence="5" id="KW-0862">Zinc</keyword>
<keyword evidence="2" id="KW-0479">Metal-binding</keyword>
<dbReference type="InterPro" id="IPR001298">
    <property type="entry name" value="Filamin/ABP280_rpt"/>
</dbReference>
<reference evidence="10" key="1">
    <citation type="submission" date="2022-11" db="UniProtKB">
        <authorList>
            <consortium name="WormBaseParasite"/>
        </authorList>
    </citation>
    <scope>IDENTIFICATION</scope>
</reference>
<feature type="repeat" description="NHL" evidence="7">
    <location>
        <begin position="710"/>
        <end position="753"/>
    </location>
</feature>
<evidence type="ECO:0000256" key="2">
    <source>
        <dbReference type="ARBA" id="ARBA00022723"/>
    </source>
</evidence>
<keyword evidence="8" id="KW-0175">Coiled coil</keyword>
<dbReference type="GO" id="GO:0008270">
    <property type="term" value="F:zinc ion binding"/>
    <property type="evidence" value="ECO:0007669"/>
    <property type="project" value="UniProtKB-KW"/>
</dbReference>
<evidence type="ECO:0000256" key="3">
    <source>
        <dbReference type="ARBA" id="ARBA00022737"/>
    </source>
</evidence>
<dbReference type="SMART" id="SM00557">
    <property type="entry name" value="IG_FLMN"/>
    <property type="match status" value="1"/>
</dbReference>
<dbReference type="Gene3D" id="2.60.40.10">
    <property type="entry name" value="Immunoglobulins"/>
    <property type="match status" value="1"/>
</dbReference>
<dbReference type="GO" id="GO:0043161">
    <property type="term" value="P:proteasome-mediated ubiquitin-dependent protein catabolic process"/>
    <property type="evidence" value="ECO:0007669"/>
    <property type="project" value="TreeGrafter"/>
</dbReference>
<dbReference type="Gene3D" id="3.30.160.60">
    <property type="entry name" value="Classic Zinc Finger"/>
    <property type="match status" value="1"/>
</dbReference>
<name>A0A915PYU1_9BILA</name>
<feature type="repeat" description="NHL" evidence="7">
    <location>
        <begin position="620"/>
        <end position="663"/>
    </location>
</feature>
<dbReference type="PROSITE" id="PS50194">
    <property type="entry name" value="FILAMIN_REPEAT"/>
    <property type="match status" value="1"/>
</dbReference>
<dbReference type="GO" id="GO:0061630">
    <property type="term" value="F:ubiquitin protein ligase activity"/>
    <property type="evidence" value="ECO:0007669"/>
    <property type="project" value="TreeGrafter"/>
</dbReference>
<protein>
    <submittedName>
        <fullName evidence="10">B box-type domain-containing protein</fullName>
    </submittedName>
</protein>
<dbReference type="GO" id="GO:0005737">
    <property type="term" value="C:cytoplasm"/>
    <property type="evidence" value="ECO:0007669"/>
    <property type="project" value="UniProtKB-SubCell"/>
</dbReference>
<sequence length="1057" mass="116111">MSRRDGDGNQEDNGQIPLPLTSCDLSAASTLTTVPSTLSLQFLSTPSTVMDEPKEGGHCHICNKIQPYSSFCGQCASIISQTQLCPLCLSSAAVGGLPTSLTNITASPSPLFPETPSSHSGDVAAANLSLDSSFSIWDPLSPKSLIKHELQRSAVQTSIQHRTKLFYSPQRLSDTSGTLLDPSILTFQGGAAATAGLFSLPPQQLTTTSTINWHTVPNAEIQQTFNDNAVATVRCMQCDETLCSECVVAHYRMRVTREHKVVRIEAFKGLSLPQDVVRNLIYLDKITPLQLNATREPVKFENLLETETCNTHDSPVICTCMTCGSLSLCNICIAEHSKHQLVPCGELRTSLLALIASSKHDQKNLEDALETVRRMLERVDASVQSAIRELRSAIHLHISALEERKRDLLQRVDTIRQTKISTLKAQGERLGQRHAILTEALKAAEIATAVGEGMEIQQRNSFDTLIGILREPCLYLVPNETDLIKFIPPDNTFISKLRTLGELESGACARTTHIIGEGYKRAIRDRLCTILVQTRDACGDACTSTSHQVSASLLSPEGRILEIRIAEQDGGVYSLSYFPTDEGNHFLDIRIRGVSICGCPTVIYARKGRNYGTIAQTGPLFSFGSEGSADGQFCRPWGICCDNKGRIVVADRSNNRIQIFDKEGNFLHKFGSPGTRPGQFDRPAGITNEIVVADKDNHRVQVFSERGDFLLKFGERGRTPGLFNYPWGVAVNSFNQIAVSDTRNHRVQMFSPQGHFIRKFGFDNSLYNYKNLDSPRGVCFLHDGQLVITDFNNHRLVVMSSRGTVDMKMYGSEGDSEGSFCRPQGITTDNEGHILICDSRNNRIQVLNLDGMQCVASFGNAMPGLPPAAGVGNTDSGAGGEGVIVPLANLSATHTTTKTSSPPQSSTSTNAAQYSALDRPTDLCVSPDGLIYVEQLEKLQLLILSSGVTSWKHLIDHFSVASFLDVTMHLREKSFHVSIVATGLVNIWRLLEFLQDCWCTLSHHVFKCDTDAVVRIAASVCAVKGKEEVTEIYEGTQKGWEVILYLYWVWFKAAEQL</sequence>
<dbReference type="InterPro" id="IPR017868">
    <property type="entry name" value="Filamin/ABP280_repeat-like"/>
</dbReference>
<keyword evidence="4" id="KW-0863">Zinc-finger</keyword>
<dbReference type="PROSITE" id="PS51125">
    <property type="entry name" value="NHL"/>
    <property type="match status" value="5"/>
</dbReference>
<dbReference type="GO" id="GO:0000209">
    <property type="term" value="P:protein polyubiquitination"/>
    <property type="evidence" value="ECO:0007669"/>
    <property type="project" value="TreeGrafter"/>
</dbReference>
<dbReference type="Pfam" id="PF01436">
    <property type="entry name" value="NHL"/>
    <property type="match status" value="4"/>
</dbReference>
<evidence type="ECO:0000313" key="9">
    <source>
        <dbReference type="Proteomes" id="UP000887581"/>
    </source>
</evidence>
<dbReference type="Proteomes" id="UP000887581">
    <property type="component" value="Unplaced"/>
</dbReference>
<dbReference type="SUPFAM" id="SSF101898">
    <property type="entry name" value="NHL repeat"/>
    <property type="match status" value="1"/>
</dbReference>
<dbReference type="AlphaFoldDB" id="A0A915PYU1"/>
<keyword evidence="3" id="KW-0677">Repeat</keyword>
<dbReference type="PANTHER" id="PTHR24104">
    <property type="entry name" value="E3 UBIQUITIN-PROTEIN LIGASE NHLRC1-RELATED"/>
    <property type="match status" value="1"/>
</dbReference>
<dbReference type="FunFam" id="2.120.10.30:FF:000080">
    <property type="entry name" value="E3 ubiquitin-protein ligase TRIM71"/>
    <property type="match status" value="1"/>
</dbReference>
<dbReference type="SUPFAM" id="SSF81296">
    <property type="entry name" value="E set domains"/>
    <property type="match status" value="1"/>
</dbReference>
<dbReference type="CDD" id="cd14954">
    <property type="entry name" value="NHL_TRIM71_like"/>
    <property type="match status" value="1"/>
</dbReference>
<dbReference type="InterPro" id="IPR014756">
    <property type="entry name" value="Ig_E-set"/>
</dbReference>
<evidence type="ECO:0000256" key="8">
    <source>
        <dbReference type="SAM" id="Coils"/>
    </source>
</evidence>
<proteinExistence type="predicted"/>
<feature type="repeat" description="NHL" evidence="7">
    <location>
        <begin position="667"/>
        <end position="706"/>
    </location>
</feature>
<dbReference type="Gene3D" id="2.120.10.30">
    <property type="entry name" value="TolB, C-terminal domain"/>
    <property type="match status" value="3"/>
</dbReference>
<feature type="repeat" description="Filamin" evidence="6">
    <location>
        <begin position="504"/>
        <end position="605"/>
    </location>
</feature>
<dbReference type="PANTHER" id="PTHR24104:SF25">
    <property type="entry name" value="PROTEIN LIN-41"/>
    <property type="match status" value="1"/>
</dbReference>
<keyword evidence="9" id="KW-1185">Reference proteome</keyword>
<dbReference type="InterPro" id="IPR011042">
    <property type="entry name" value="6-blade_b-propeller_TolB-like"/>
</dbReference>
<dbReference type="WBParaSite" id="sdigi.contig467.g8506.t1">
    <property type="protein sequence ID" value="sdigi.contig467.g8506.t1"/>
    <property type="gene ID" value="sdigi.contig467.g8506"/>
</dbReference>
<evidence type="ECO:0000256" key="6">
    <source>
        <dbReference type="PROSITE-ProRule" id="PRU00087"/>
    </source>
</evidence>
<dbReference type="InterPro" id="IPR050952">
    <property type="entry name" value="TRIM-NHL_E3_ligases"/>
</dbReference>
<dbReference type="Pfam" id="PF00630">
    <property type="entry name" value="Filamin"/>
    <property type="match status" value="1"/>
</dbReference>
<evidence type="ECO:0000313" key="10">
    <source>
        <dbReference type="WBParaSite" id="sdigi.contig467.g8506.t1"/>
    </source>
</evidence>
<evidence type="ECO:0000256" key="7">
    <source>
        <dbReference type="PROSITE-ProRule" id="PRU00504"/>
    </source>
</evidence>
<organism evidence="9 10">
    <name type="scientific">Setaria digitata</name>
    <dbReference type="NCBI Taxonomy" id="48799"/>
    <lineage>
        <taxon>Eukaryota</taxon>
        <taxon>Metazoa</taxon>
        <taxon>Ecdysozoa</taxon>
        <taxon>Nematoda</taxon>
        <taxon>Chromadorea</taxon>
        <taxon>Rhabditida</taxon>
        <taxon>Spirurina</taxon>
        <taxon>Spiruromorpha</taxon>
        <taxon>Filarioidea</taxon>
        <taxon>Setariidae</taxon>
        <taxon>Setaria</taxon>
    </lineage>
</organism>
<evidence type="ECO:0000256" key="1">
    <source>
        <dbReference type="ARBA" id="ARBA00022473"/>
    </source>
</evidence>
<dbReference type="InterPro" id="IPR013783">
    <property type="entry name" value="Ig-like_fold"/>
</dbReference>
<evidence type="ECO:0000256" key="5">
    <source>
        <dbReference type="ARBA" id="ARBA00022833"/>
    </source>
</evidence>
<evidence type="ECO:0000256" key="4">
    <source>
        <dbReference type="ARBA" id="ARBA00022771"/>
    </source>
</evidence>